<dbReference type="PANTHER" id="PTHR23360">
    <property type="entry name" value="G-PROTEIN COUPLED RECEPTORS FAMILY 1 PROFILE DOMAIN-CONTAINING PROTEIN-RELATED"/>
    <property type="match status" value="1"/>
</dbReference>
<gene>
    <name evidence="6" type="ORF">NBR_LOCUS14423</name>
</gene>
<feature type="transmembrane region" description="Helical" evidence="5">
    <location>
        <begin position="12"/>
        <end position="34"/>
    </location>
</feature>
<feature type="transmembrane region" description="Helical" evidence="5">
    <location>
        <begin position="94"/>
        <end position="118"/>
    </location>
</feature>
<protein>
    <submittedName>
        <fullName evidence="8">G_PROTEIN_RECEP_F1_2 domain-containing protein</fullName>
    </submittedName>
</protein>
<keyword evidence="3 5" id="KW-1133">Transmembrane helix</keyword>
<evidence type="ECO:0000313" key="6">
    <source>
        <dbReference type="EMBL" id="VDL78012.1"/>
    </source>
</evidence>
<evidence type="ECO:0000256" key="2">
    <source>
        <dbReference type="ARBA" id="ARBA00022692"/>
    </source>
</evidence>
<reference evidence="8" key="1">
    <citation type="submission" date="2017-02" db="UniProtKB">
        <authorList>
            <consortium name="WormBaseParasite"/>
        </authorList>
    </citation>
    <scope>IDENTIFICATION</scope>
</reference>
<sequence>MVLIFQYSLKPAVLTVFGMLLCFLCLYESIGLAYECLSAIRMLTNSSTMQRSTCFYQVFPYIFTLTVQAVMTVMLALDLLLLIVMPIRQLSMSYLTYAVLAHIPCVFVAAPFITIGFIETDNTRIIACNPPLALPPVVSEIWNYTTMGTNVAVIFIYFLVVIRLQRQHGSNNKLVGIRSDQPSNYKKMLWSTLTFVGAGISRLPFTTNMETQELIHTYAVLPPLLIMSQNYYVYYCLSSEFRPVFQKMLSLDKKGCDNAEIQSCGFRADFARIHNEFTTEFQQQEWPV</sequence>
<proteinExistence type="predicted"/>
<reference evidence="6 7" key="2">
    <citation type="submission" date="2018-11" db="EMBL/GenBank/DDBJ databases">
        <authorList>
            <consortium name="Pathogen Informatics"/>
        </authorList>
    </citation>
    <scope>NUCLEOTIDE SEQUENCE [LARGE SCALE GENOMIC DNA]</scope>
</reference>
<evidence type="ECO:0000313" key="7">
    <source>
        <dbReference type="Proteomes" id="UP000271162"/>
    </source>
</evidence>
<dbReference type="InterPro" id="IPR000276">
    <property type="entry name" value="GPCR_Rhodpsn"/>
</dbReference>
<evidence type="ECO:0000313" key="8">
    <source>
        <dbReference type="WBParaSite" id="NBR_0001442201-mRNA-1"/>
    </source>
</evidence>
<dbReference type="STRING" id="27835.A0A0N4YCW6"/>
<dbReference type="GO" id="GO:0016020">
    <property type="term" value="C:membrane"/>
    <property type="evidence" value="ECO:0007669"/>
    <property type="project" value="UniProtKB-SubCell"/>
</dbReference>
<organism evidence="8">
    <name type="scientific">Nippostrongylus brasiliensis</name>
    <name type="common">Rat hookworm</name>
    <dbReference type="NCBI Taxonomy" id="27835"/>
    <lineage>
        <taxon>Eukaryota</taxon>
        <taxon>Metazoa</taxon>
        <taxon>Ecdysozoa</taxon>
        <taxon>Nematoda</taxon>
        <taxon>Chromadorea</taxon>
        <taxon>Rhabditida</taxon>
        <taxon>Rhabditina</taxon>
        <taxon>Rhabditomorpha</taxon>
        <taxon>Strongyloidea</taxon>
        <taxon>Heligmosomidae</taxon>
        <taxon>Nippostrongylus</taxon>
    </lineage>
</organism>
<evidence type="ECO:0000256" key="4">
    <source>
        <dbReference type="ARBA" id="ARBA00023136"/>
    </source>
</evidence>
<keyword evidence="2 5" id="KW-0812">Transmembrane</keyword>
<name>A0A0N4YCW6_NIPBR</name>
<evidence type="ECO:0000256" key="5">
    <source>
        <dbReference type="SAM" id="Phobius"/>
    </source>
</evidence>
<feature type="transmembrane region" description="Helical" evidence="5">
    <location>
        <begin position="58"/>
        <end position="82"/>
    </location>
</feature>
<dbReference type="WBParaSite" id="NBR_0001442201-mRNA-1">
    <property type="protein sequence ID" value="NBR_0001442201-mRNA-1"/>
    <property type="gene ID" value="NBR_0001442201"/>
</dbReference>
<dbReference type="SMART" id="SM01381">
    <property type="entry name" value="7TM_GPCR_Srsx"/>
    <property type="match status" value="1"/>
</dbReference>
<evidence type="ECO:0000256" key="3">
    <source>
        <dbReference type="ARBA" id="ARBA00022989"/>
    </source>
</evidence>
<dbReference type="InterPro" id="IPR019424">
    <property type="entry name" value="7TM_GPCR_Srsx"/>
</dbReference>
<dbReference type="GO" id="GO:0004930">
    <property type="term" value="F:G protein-coupled receptor activity"/>
    <property type="evidence" value="ECO:0007669"/>
    <property type="project" value="InterPro"/>
</dbReference>
<dbReference type="Pfam" id="PF10320">
    <property type="entry name" value="7TM_GPCR_Srsx"/>
    <property type="match status" value="1"/>
</dbReference>
<dbReference type="PANTHER" id="PTHR23360:SF37">
    <property type="entry name" value="G-PROTEIN COUPLED RECEPTORS FAMILY 1 PROFILE DOMAIN-CONTAINING PROTEIN"/>
    <property type="match status" value="1"/>
</dbReference>
<dbReference type="Proteomes" id="UP000271162">
    <property type="component" value="Unassembled WGS sequence"/>
</dbReference>
<evidence type="ECO:0000256" key="1">
    <source>
        <dbReference type="ARBA" id="ARBA00004370"/>
    </source>
</evidence>
<dbReference type="Gene3D" id="1.20.1070.10">
    <property type="entry name" value="Rhodopsin 7-helix transmembrane proteins"/>
    <property type="match status" value="1"/>
</dbReference>
<dbReference type="EMBL" id="UYSL01021357">
    <property type="protein sequence ID" value="VDL78012.1"/>
    <property type="molecule type" value="Genomic_DNA"/>
</dbReference>
<comment type="subcellular location">
    <subcellularLocation>
        <location evidence="1">Membrane</location>
    </subcellularLocation>
</comment>
<dbReference type="InterPro" id="IPR047130">
    <property type="entry name" value="7TM_GPCR_Srsx_nematod"/>
</dbReference>
<dbReference type="AlphaFoldDB" id="A0A0N4YCW6"/>
<keyword evidence="4 5" id="KW-0472">Membrane</keyword>
<accession>A0A0N4YCW6</accession>
<feature type="transmembrane region" description="Helical" evidence="5">
    <location>
        <begin position="141"/>
        <end position="164"/>
    </location>
</feature>
<keyword evidence="7" id="KW-1185">Reference proteome</keyword>
<dbReference type="SUPFAM" id="SSF81321">
    <property type="entry name" value="Family A G protein-coupled receptor-like"/>
    <property type="match status" value="1"/>
</dbReference>